<dbReference type="EC" id="3.1.3.-" evidence="7"/>
<dbReference type="eggNOG" id="COG4585">
    <property type="taxonomic scope" value="Bacteria"/>
</dbReference>
<dbReference type="InterPro" id="IPR016381">
    <property type="entry name" value="Sig_transdc_His_kinase_DegS"/>
</dbReference>
<dbReference type="GO" id="GO:0005524">
    <property type="term" value="F:ATP binding"/>
    <property type="evidence" value="ECO:0007669"/>
    <property type="project" value="UniProtKB-UniRule"/>
</dbReference>
<proteinExistence type="predicted"/>
<gene>
    <name evidence="10" type="primary">degS</name>
    <name evidence="10" type="ORF">BRLA_c043870</name>
</gene>
<keyword evidence="5 7" id="KW-0067">ATP-binding</keyword>
<dbReference type="PANTHER" id="PTHR24421:SF55">
    <property type="entry name" value="SENSOR HISTIDINE KINASE YDFH"/>
    <property type="match status" value="1"/>
</dbReference>
<organism evidence="10 11">
    <name type="scientific">Brevibacillus laterosporus LMG 15441</name>
    <dbReference type="NCBI Taxonomy" id="1042163"/>
    <lineage>
        <taxon>Bacteria</taxon>
        <taxon>Bacillati</taxon>
        <taxon>Bacillota</taxon>
        <taxon>Bacilli</taxon>
        <taxon>Bacillales</taxon>
        <taxon>Paenibacillaceae</taxon>
        <taxon>Brevibacillus</taxon>
    </lineage>
</organism>
<comment type="function">
    <text evidence="7">Member of the two-component regulatory system DegS/DegU, which plays an important role in the transition growth phase.</text>
</comment>
<feature type="coiled-coil region" evidence="8">
    <location>
        <begin position="103"/>
        <end position="130"/>
    </location>
</feature>
<dbReference type="InterPro" id="IPR036890">
    <property type="entry name" value="HATPase_C_sf"/>
</dbReference>
<dbReference type="GO" id="GO:0000155">
    <property type="term" value="F:phosphorelay sensor kinase activity"/>
    <property type="evidence" value="ECO:0007669"/>
    <property type="project" value="UniProtKB-UniRule"/>
</dbReference>
<evidence type="ECO:0000256" key="8">
    <source>
        <dbReference type="SAM" id="Coils"/>
    </source>
</evidence>
<dbReference type="PROSITE" id="PS50109">
    <property type="entry name" value="HIS_KIN"/>
    <property type="match status" value="1"/>
</dbReference>
<evidence type="ECO:0000256" key="3">
    <source>
        <dbReference type="ARBA" id="ARBA00022741"/>
    </source>
</evidence>
<keyword evidence="7" id="KW-0963">Cytoplasm</keyword>
<dbReference type="GO" id="GO:0046983">
    <property type="term" value="F:protein dimerization activity"/>
    <property type="evidence" value="ECO:0007669"/>
    <property type="project" value="InterPro"/>
</dbReference>
<keyword evidence="7" id="KW-0904">Protein phosphatase</keyword>
<feature type="domain" description="Histidine kinase" evidence="9">
    <location>
        <begin position="292"/>
        <end position="380"/>
    </location>
</feature>
<dbReference type="Proteomes" id="UP000005850">
    <property type="component" value="Chromosome"/>
</dbReference>
<dbReference type="Gene3D" id="1.20.5.1930">
    <property type="match status" value="1"/>
</dbReference>
<dbReference type="KEGG" id="blr:BRLA_c043870"/>
<comment type="catalytic activity">
    <reaction evidence="1 7">
        <text>ATP + protein L-histidine = ADP + protein N-phospho-L-histidine.</text>
        <dbReference type="EC" id="2.7.13.3"/>
    </reaction>
</comment>
<evidence type="ECO:0000313" key="10">
    <source>
        <dbReference type="EMBL" id="AIG28651.1"/>
    </source>
</evidence>
<dbReference type="CDD" id="cd16917">
    <property type="entry name" value="HATPase_UhpB-NarQ-NarX-like"/>
    <property type="match status" value="1"/>
</dbReference>
<evidence type="ECO:0000256" key="4">
    <source>
        <dbReference type="ARBA" id="ARBA00022777"/>
    </source>
</evidence>
<keyword evidence="8" id="KW-0175">Coiled coil</keyword>
<dbReference type="InterPro" id="IPR003594">
    <property type="entry name" value="HATPase_dom"/>
</dbReference>
<dbReference type="STRING" id="1042163.BRLA_c043870"/>
<keyword evidence="11" id="KW-1185">Reference proteome</keyword>
<dbReference type="HOGENOM" id="CLU_000445_20_0_9"/>
<dbReference type="Pfam" id="PF07730">
    <property type="entry name" value="HisKA_3"/>
    <property type="match status" value="1"/>
</dbReference>
<dbReference type="Pfam" id="PF05384">
    <property type="entry name" value="DegS"/>
    <property type="match status" value="1"/>
</dbReference>
<dbReference type="InterPro" id="IPR050482">
    <property type="entry name" value="Sensor_HK_TwoCompSys"/>
</dbReference>
<dbReference type="GO" id="GO:0016020">
    <property type="term" value="C:membrane"/>
    <property type="evidence" value="ECO:0007669"/>
    <property type="project" value="InterPro"/>
</dbReference>
<dbReference type="PIRSF" id="PIRSF003169">
    <property type="entry name" value="STHK_DegS"/>
    <property type="match status" value="1"/>
</dbReference>
<keyword evidence="2 7" id="KW-0808">Transferase</keyword>
<protein>
    <recommendedName>
        <fullName evidence="7">Signal transduction histidine-protein kinase/phosphatase DegS</fullName>
        <ecNumber evidence="7">2.7.13.3</ecNumber>
        <ecNumber evidence="7">3.1.3.-</ecNumber>
    </recommendedName>
</protein>
<comment type="subcellular location">
    <subcellularLocation>
        <location evidence="7">Cytoplasm</location>
    </subcellularLocation>
</comment>
<evidence type="ECO:0000256" key="2">
    <source>
        <dbReference type="ARBA" id="ARBA00022679"/>
    </source>
</evidence>
<accession>A0A075RB77</accession>
<dbReference type="RefSeq" id="WP_003334301.1">
    <property type="nucleotide sequence ID" value="NZ_CP007806.1"/>
</dbReference>
<dbReference type="SUPFAM" id="SSF55874">
    <property type="entry name" value="ATPase domain of HSP90 chaperone/DNA topoisomerase II/histidine kinase"/>
    <property type="match status" value="1"/>
</dbReference>
<evidence type="ECO:0000256" key="6">
    <source>
        <dbReference type="ARBA" id="ARBA00023012"/>
    </source>
</evidence>
<dbReference type="GO" id="GO:0004721">
    <property type="term" value="F:phosphoprotein phosphatase activity"/>
    <property type="evidence" value="ECO:0007669"/>
    <property type="project" value="UniProtKB-UniRule"/>
</dbReference>
<dbReference type="EC" id="2.7.13.3" evidence="7"/>
<evidence type="ECO:0000256" key="7">
    <source>
        <dbReference type="PIRNR" id="PIRNR003169"/>
    </source>
</evidence>
<dbReference type="InterPro" id="IPR005467">
    <property type="entry name" value="His_kinase_dom"/>
</dbReference>
<dbReference type="Gene3D" id="3.30.565.10">
    <property type="entry name" value="Histidine kinase-like ATPase, C-terminal domain"/>
    <property type="match status" value="1"/>
</dbReference>
<sequence>MDKGIDISLLDGVIKKTIRTVEMSKEQIFQIAEGARSESNAIKKEIVEIRQILSEVIQNVDNLELQSRRSRSRLVQVSRNFQSFTENDIRAAYEEAHNVQIELSLMRERENNLKKRRDELEFRLRNILETITRAEGLLSQISVVHSFLAGDLSKVEEALESAKQHQLMGLKIIQAQEEERKRVAREIHDGPAQSMANVVLRTEIVEKMLKNDAIQDAQQELGSLKEIVRMSLADVRKIIFDLRPMALDDLGLIPTLQKYIQTFEDRSKLHIDLIVFGKEHKLESSFKAAAFRLVQECLNNVYKHAKANFVQIKVEFQLENMFIVVKDDGIGFNVSEVSKKGQSFGIMGMKERCQLLNGRIGITSNSQEGTRVVFQIPLQPASVFKSTGKQGG</sequence>
<name>A0A075RB77_BRELA</name>
<evidence type="ECO:0000256" key="5">
    <source>
        <dbReference type="ARBA" id="ARBA00022840"/>
    </source>
</evidence>
<evidence type="ECO:0000313" key="11">
    <source>
        <dbReference type="Proteomes" id="UP000005850"/>
    </source>
</evidence>
<keyword evidence="6 7" id="KW-0902">Two-component regulatory system</keyword>
<evidence type="ECO:0000259" key="9">
    <source>
        <dbReference type="PROSITE" id="PS50109"/>
    </source>
</evidence>
<reference evidence="10 11" key="1">
    <citation type="journal article" date="2011" name="J. Bacteriol.">
        <title>Genome sequence of Brevibacillus laterosporus LMG 15441, a pathogen of invertebrates.</title>
        <authorList>
            <person name="Djukic M."/>
            <person name="Poehlein A."/>
            <person name="Thurmer A."/>
            <person name="Daniel R."/>
        </authorList>
    </citation>
    <scope>NUCLEOTIDE SEQUENCE [LARGE SCALE GENOMIC DNA]</scope>
    <source>
        <strain evidence="10 11">LMG 15441</strain>
    </source>
</reference>
<dbReference type="GO" id="GO:0005737">
    <property type="term" value="C:cytoplasm"/>
    <property type="evidence" value="ECO:0007669"/>
    <property type="project" value="UniProtKB-SubCell"/>
</dbReference>
<keyword evidence="3 7" id="KW-0547">Nucleotide-binding</keyword>
<dbReference type="SMART" id="SM00387">
    <property type="entry name" value="HATPase_c"/>
    <property type="match status" value="1"/>
</dbReference>
<dbReference type="Pfam" id="PF02518">
    <property type="entry name" value="HATPase_c"/>
    <property type="match status" value="1"/>
</dbReference>
<keyword evidence="7" id="KW-0378">Hydrolase</keyword>
<keyword evidence="4 7" id="KW-0418">Kinase</keyword>
<dbReference type="AlphaFoldDB" id="A0A075RB77"/>
<dbReference type="InterPro" id="IPR008595">
    <property type="entry name" value="DegS"/>
</dbReference>
<dbReference type="PANTHER" id="PTHR24421">
    <property type="entry name" value="NITRATE/NITRITE SENSOR PROTEIN NARX-RELATED"/>
    <property type="match status" value="1"/>
</dbReference>
<dbReference type="EMBL" id="CP007806">
    <property type="protein sequence ID" value="AIG28651.1"/>
    <property type="molecule type" value="Genomic_DNA"/>
</dbReference>
<evidence type="ECO:0000256" key="1">
    <source>
        <dbReference type="ARBA" id="ARBA00000085"/>
    </source>
</evidence>
<dbReference type="InterPro" id="IPR011712">
    <property type="entry name" value="Sig_transdc_His_kin_sub3_dim/P"/>
</dbReference>